<reference evidence="2" key="1">
    <citation type="submission" date="2023-04" db="EMBL/GenBank/DDBJ databases">
        <title>Genomic of Limosilactobacillus fermentum MSJK0025.</title>
        <authorList>
            <person name="Yang S."/>
        </authorList>
    </citation>
    <scope>NUCLEOTIDE SEQUENCE</scope>
    <source>
        <strain evidence="2">MSJK0025</strain>
    </source>
</reference>
<evidence type="ECO:0000256" key="1">
    <source>
        <dbReference type="SAM" id="Phobius"/>
    </source>
</evidence>
<dbReference type="AlphaFoldDB" id="A0AAJ6D2A1"/>
<evidence type="ECO:0000313" key="2">
    <source>
        <dbReference type="EMBL" id="WFR90022.1"/>
    </source>
</evidence>
<keyword evidence="1" id="KW-1133">Transmembrane helix</keyword>
<feature type="transmembrane region" description="Helical" evidence="1">
    <location>
        <begin position="39"/>
        <end position="62"/>
    </location>
</feature>
<keyword evidence="1" id="KW-0812">Transmembrane</keyword>
<feature type="transmembrane region" description="Helical" evidence="1">
    <location>
        <begin position="7"/>
        <end position="27"/>
    </location>
</feature>
<dbReference type="EMBL" id="CP121468">
    <property type="protein sequence ID" value="WFR90022.1"/>
    <property type="molecule type" value="Genomic_DNA"/>
</dbReference>
<proteinExistence type="predicted"/>
<sequence>MLQQYAGSIGTAAMAVIIAIGGGAGIQNGATAVLSGSRLAFIVLFCFTVAIALLAFALLASLKRQPPGR</sequence>
<gene>
    <name evidence="2" type="ORF">P8634_04830</name>
</gene>
<dbReference type="Proteomes" id="UP001218104">
    <property type="component" value="Chromosome"/>
</dbReference>
<accession>A0AAJ6D2A1</accession>
<name>A0AAJ6D2A1_LIMFE</name>
<dbReference type="RefSeq" id="WP_241730877.1">
    <property type="nucleotide sequence ID" value="NZ_CP035055.1"/>
</dbReference>
<evidence type="ECO:0000313" key="3">
    <source>
        <dbReference type="Proteomes" id="UP001218104"/>
    </source>
</evidence>
<keyword evidence="1" id="KW-0472">Membrane</keyword>
<protein>
    <submittedName>
        <fullName evidence="2">Uncharacterized protein</fullName>
    </submittedName>
</protein>
<organism evidence="2 3">
    <name type="scientific">Limosilactobacillus fermentum</name>
    <name type="common">Lactobacillus fermentum</name>
    <dbReference type="NCBI Taxonomy" id="1613"/>
    <lineage>
        <taxon>Bacteria</taxon>
        <taxon>Bacillati</taxon>
        <taxon>Bacillota</taxon>
        <taxon>Bacilli</taxon>
        <taxon>Lactobacillales</taxon>
        <taxon>Lactobacillaceae</taxon>
        <taxon>Limosilactobacillus</taxon>
    </lineage>
</organism>